<dbReference type="CTD" id="44843"/>
<dbReference type="GO" id="GO:0046872">
    <property type="term" value="F:metal ion binding"/>
    <property type="evidence" value="ECO:0007669"/>
    <property type="project" value="UniProtKB-KW"/>
</dbReference>
<feature type="region of interest" description="Disordered" evidence="8">
    <location>
        <begin position="602"/>
        <end position="673"/>
    </location>
</feature>
<evidence type="ECO:0000256" key="1">
    <source>
        <dbReference type="ARBA" id="ARBA00007081"/>
    </source>
</evidence>
<proteinExistence type="inferred from homology"/>
<comment type="function">
    <text evidence="7">Cell autonomous antagonist of the canonical Wnt signaling pathway.</text>
</comment>
<feature type="compositionally biased region" description="Polar residues" evidence="8">
    <location>
        <begin position="646"/>
        <end position="657"/>
    </location>
</feature>
<reference evidence="10" key="1">
    <citation type="submission" date="2025-08" db="UniProtKB">
        <authorList>
            <consortium name="RefSeq"/>
        </authorList>
    </citation>
    <scope>IDENTIFICATION</scope>
    <source>
        <strain evidence="10">11010-0011.00</strain>
        <tissue evidence="10">Whole body</tissue>
    </source>
</reference>
<dbReference type="GeneID" id="115628438"/>
<accession>A0A6J2TW86</accession>
<keyword evidence="3" id="KW-0963">Cytoplasm</keyword>
<keyword evidence="6" id="KW-0472">Membrane</keyword>
<feature type="region of interest" description="Disordered" evidence="8">
    <location>
        <begin position="565"/>
        <end position="587"/>
    </location>
</feature>
<keyword evidence="5" id="KW-0479">Metal-binding</keyword>
<feature type="region of interest" description="Disordered" evidence="8">
    <location>
        <begin position="760"/>
        <end position="818"/>
    </location>
</feature>
<feature type="compositionally biased region" description="Low complexity" evidence="8">
    <location>
        <begin position="568"/>
        <end position="583"/>
    </location>
</feature>
<feature type="compositionally biased region" description="Low complexity" evidence="8">
    <location>
        <begin position="80"/>
        <end position="89"/>
    </location>
</feature>
<feature type="compositionally biased region" description="Low complexity" evidence="8">
    <location>
        <begin position="168"/>
        <end position="178"/>
    </location>
</feature>
<evidence type="ECO:0000256" key="2">
    <source>
        <dbReference type="ARBA" id="ARBA00022475"/>
    </source>
</evidence>
<protein>
    <recommendedName>
        <fullName evidence="7">Protein naked cuticle homolog</fullName>
    </recommendedName>
</protein>
<evidence type="ECO:0000313" key="10">
    <source>
        <dbReference type="RefSeq" id="XP_030380399.1"/>
    </source>
</evidence>
<feature type="region of interest" description="Disordered" evidence="8">
    <location>
        <begin position="898"/>
        <end position="922"/>
    </location>
</feature>
<dbReference type="GO" id="GO:0005737">
    <property type="term" value="C:cytoplasm"/>
    <property type="evidence" value="ECO:0007669"/>
    <property type="project" value="UniProtKB-SubCell"/>
</dbReference>
<dbReference type="RefSeq" id="XP_030380399.1">
    <property type="nucleotide sequence ID" value="XM_030524539.1"/>
</dbReference>
<gene>
    <name evidence="10" type="primary">LOC115628438</name>
</gene>
<evidence type="ECO:0000256" key="4">
    <source>
        <dbReference type="ARBA" id="ARBA00022687"/>
    </source>
</evidence>
<dbReference type="OrthoDB" id="5953812at2759"/>
<feature type="compositionally biased region" description="Low complexity" evidence="8">
    <location>
        <begin position="608"/>
        <end position="645"/>
    </location>
</feature>
<keyword evidence="4 7" id="KW-0879">Wnt signaling pathway</keyword>
<feature type="compositionally biased region" description="Low complexity" evidence="8">
    <location>
        <begin position="733"/>
        <end position="745"/>
    </location>
</feature>
<feature type="region of interest" description="Disordered" evidence="8">
    <location>
        <begin position="70"/>
        <end position="189"/>
    </location>
</feature>
<feature type="region of interest" description="Disordered" evidence="8">
    <location>
        <begin position="486"/>
        <end position="507"/>
    </location>
</feature>
<feature type="compositionally biased region" description="Polar residues" evidence="8">
    <location>
        <begin position="112"/>
        <end position="130"/>
    </location>
</feature>
<feature type="compositionally biased region" description="Polar residues" evidence="8">
    <location>
        <begin position="789"/>
        <end position="813"/>
    </location>
</feature>
<feature type="compositionally biased region" description="Low complexity" evidence="8">
    <location>
        <begin position="777"/>
        <end position="788"/>
    </location>
</feature>
<feature type="region of interest" description="Disordered" evidence="8">
    <location>
        <begin position="833"/>
        <end position="880"/>
    </location>
</feature>
<dbReference type="Proteomes" id="UP000504634">
    <property type="component" value="Unplaced"/>
</dbReference>
<feature type="compositionally biased region" description="Basic residues" evidence="8">
    <location>
        <begin position="322"/>
        <end position="332"/>
    </location>
</feature>
<feature type="region of interest" description="Disordered" evidence="8">
    <location>
        <begin position="715"/>
        <end position="745"/>
    </location>
</feature>
<dbReference type="AlphaFoldDB" id="A0A6J2TW86"/>
<name>A0A6J2TW86_DROLE</name>
<keyword evidence="9" id="KW-1185">Reference proteome</keyword>
<evidence type="ECO:0000256" key="8">
    <source>
        <dbReference type="SAM" id="MobiDB-lite"/>
    </source>
</evidence>
<dbReference type="PANTHER" id="PTHR22611">
    <property type="entry name" value="PROTEIN NAKED CUTICLE"/>
    <property type="match status" value="1"/>
</dbReference>
<feature type="compositionally biased region" description="Polar residues" evidence="8">
    <location>
        <begin position="70"/>
        <end position="79"/>
    </location>
</feature>
<keyword evidence="2 7" id="KW-1003">Cell membrane</keyword>
<evidence type="ECO:0000256" key="7">
    <source>
        <dbReference type="RuleBase" id="RU367060"/>
    </source>
</evidence>
<dbReference type="PANTHER" id="PTHR22611:SF9">
    <property type="entry name" value="PROTEIN NAKED CUTICLE"/>
    <property type="match status" value="1"/>
</dbReference>
<organism evidence="9 10">
    <name type="scientific">Drosophila lebanonensis</name>
    <name type="common">Fruit fly</name>
    <name type="synonym">Scaptodrosophila lebanonensis</name>
    <dbReference type="NCBI Taxonomy" id="7225"/>
    <lineage>
        <taxon>Eukaryota</taxon>
        <taxon>Metazoa</taxon>
        <taxon>Ecdysozoa</taxon>
        <taxon>Arthropoda</taxon>
        <taxon>Hexapoda</taxon>
        <taxon>Insecta</taxon>
        <taxon>Pterygota</taxon>
        <taxon>Neoptera</taxon>
        <taxon>Endopterygota</taxon>
        <taxon>Diptera</taxon>
        <taxon>Brachycera</taxon>
        <taxon>Muscomorpha</taxon>
        <taxon>Ephydroidea</taxon>
        <taxon>Drosophilidae</taxon>
        <taxon>Scaptodrosophila</taxon>
    </lineage>
</organism>
<sequence>MAGNIVKWWKHKILGGYKQFSVQECTTDSEELMYHQVRASSSCSAPPDLLLVSERDNNIQLRSPVVNIITTPPGNALSSTTKQQQQQQQQHHHTHHHQATGQQHVLAKHQDISGSSNSKHLRITSSSTGGKHNGKYVNVQQHPHQQQQQQQNGEDVLDGSAHPHAHPQEQNQQQQEAHQQSRHLHQSHKEERIRLEEFTCDVSVEGGKSSQPLQFSFTFYDLDGHHGKITKDDIVGIVYTIYESIGKSVVVPHCGSKTINVRLTVSPEGKSKAHQATATPAATCNNNKLKKLPTGLSAAGTAGASKTVNSGALTTSVGAGARRQHRYRPRKLIKSDDEDDDSNSEKEKELRTGAAVGAELPSGSSKPSKSSHSRYQKNNAKLELGCQQPEQQQQQQQQHTTENAMANSNTYANMLNLKCCAKEEQQRPSTDIYMKQATQRVKMLRRARKQKYQDHCIETRQRSLSVGNETCWQNRHLQQQKQLQHQAVHPSSTTHKSASPPLGDVIDGVQLRQPRSGLWAQQRKSAECWKSALNRNDLIGIIRESMEKNRLCFQLNGKPQANVSPIRQAQSHHQQQQQQQQQQRLRSNTVSKIPTLIAHHSPAITQQPPNLNANPNPGSACNSNSNNNTTPTNNHNSSNSNNNNNHIELSSTAHDTGSSSLNHSHSHPPQPHIPIYHQQLAINPAVLAAQNSHSAHSKLNLCGYDSFLHATICGGGSSHSSPPASAPPPQPSAPTTTTTTHGHVHGSNVATVQPIVTTAIPKQQHQQQKSSHKLLRSGSCNNGSYSNNMAESQGQGYQRLSCSTSTRQNVGSRSSKDYKNYGNLIYAKLSEQLQQKGERRQRHKQQQQQHKQQSAGGPTQEPVQRPETSSSGGSQSSKTLHPLVFGDALECAHLLAPSNSEGEESTSGDLSSSSQPALASTPNKVVVSTDTLIDLNDDVGEAVAEAVTGKQVDTDDAVDVELDTSATSSMIHRYVHEHIHHHYHHFKEQHDV</sequence>
<evidence type="ECO:0000256" key="3">
    <source>
        <dbReference type="ARBA" id="ARBA00022490"/>
    </source>
</evidence>
<evidence type="ECO:0000256" key="5">
    <source>
        <dbReference type="ARBA" id="ARBA00022723"/>
    </source>
</evidence>
<comment type="similarity">
    <text evidence="1 7">Belongs to the NKD family.</text>
</comment>
<feature type="compositionally biased region" description="Low complexity" evidence="8">
    <location>
        <begin position="140"/>
        <end position="151"/>
    </location>
</feature>
<evidence type="ECO:0000256" key="6">
    <source>
        <dbReference type="ARBA" id="ARBA00023136"/>
    </source>
</evidence>
<dbReference type="InterPro" id="IPR040140">
    <property type="entry name" value="Nkd-like"/>
</dbReference>
<comment type="subcellular location">
    <subcellularLocation>
        <location evidence="7">Cell membrane</location>
    </subcellularLocation>
    <subcellularLocation>
        <location evidence="7">Cytoplasm</location>
    </subcellularLocation>
</comment>
<dbReference type="GO" id="GO:0005886">
    <property type="term" value="C:plasma membrane"/>
    <property type="evidence" value="ECO:0007669"/>
    <property type="project" value="UniProtKB-SubCell"/>
</dbReference>
<dbReference type="GO" id="GO:0090090">
    <property type="term" value="P:negative regulation of canonical Wnt signaling pathway"/>
    <property type="evidence" value="ECO:0007669"/>
    <property type="project" value="UniProtKB-ARBA"/>
</dbReference>
<feature type="region of interest" description="Disordered" evidence="8">
    <location>
        <begin position="314"/>
        <end position="376"/>
    </location>
</feature>
<evidence type="ECO:0000313" key="9">
    <source>
        <dbReference type="Proteomes" id="UP000504634"/>
    </source>
</evidence>
<dbReference type="GO" id="GO:0016055">
    <property type="term" value="P:Wnt signaling pathway"/>
    <property type="evidence" value="ECO:0007669"/>
    <property type="project" value="UniProtKB-UniRule"/>
</dbReference>